<dbReference type="Proteomes" id="UP001321475">
    <property type="component" value="Chromosome"/>
</dbReference>
<reference evidence="4" key="1">
    <citation type="journal article" date="2019" name="Int. J. Syst. Evol. Microbiol.">
        <title>The Global Catalogue of Microorganisms (GCM) 10K type strain sequencing project: providing services to taxonomists for standard genome sequencing and annotation.</title>
        <authorList>
            <consortium name="The Broad Institute Genomics Platform"/>
            <consortium name="The Broad Institute Genome Sequencing Center for Infectious Disease"/>
            <person name="Wu L."/>
            <person name="Ma J."/>
        </authorList>
    </citation>
    <scope>NUCLEOTIDE SEQUENCE [LARGE SCALE GENOMIC DNA]</scope>
    <source>
        <strain evidence="4">NBRC 108565</strain>
    </source>
</reference>
<feature type="compositionally biased region" description="Low complexity" evidence="1">
    <location>
        <begin position="17"/>
        <end position="27"/>
    </location>
</feature>
<evidence type="ECO:0000256" key="1">
    <source>
        <dbReference type="SAM" id="MobiDB-lite"/>
    </source>
</evidence>
<dbReference type="Pfam" id="PF05036">
    <property type="entry name" value="SPOR"/>
    <property type="match status" value="1"/>
</dbReference>
<proteinExistence type="predicted"/>
<dbReference type="RefSeq" id="WP_286217560.1">
    <property type="nucleotide sequence ID" value="NZ_AP027729.1"/>
</dbReference>
<gene>
    <name evidence="3" type="ORF">GCM10025865_25750</name>
</gene>
<name>A0ABM8G548_9CELL</name>
<accession>A0ABM8G548</accession>
<feature type="domain" description="SPOR" evidence="2">
    <location>
        <begin position="7"/>
        <end position="43"/>
    </location>
</feature>
<dbReference type="InterPro" id="IPR007730">
    <property type="entry name" value="SPOR-like_dom"/>
</dbReference>
<feature type="region of interest" description="Disordered" evidence="1">
    <location>
        <begin position="17"/>
        <end position="60"/>
    </location>
</feature>
<evidence type="ECO:0000313" key="4">
    <source>
        <dbReference type="Proteomes" id="UP001321475"/>
    </source>
</evidence>
<organism evidence="3 4">
    <name type="scientific">Paraoerskovia sediminicola</name>
    <dbReference type="NCBI Taxonomy" id="1138587"/>
    <lineage>
        <taxon>Bacteria</taxon>
        <taxon>Bacillati</taxon>
        <taxon>Actinomycetota</taxon>
        <taxon>Actinomycetes</taxon>
        <taxon>Micrococcales</taxon>
        <taxon>Cellulomonadaceae</taxon>
        <taxon>Paraoerskovia</taxon>
    </lineage>
</organism>
<protein>
    <recommendedName>
        <fullName evidence="2">SPOR domain-containing protein</fullName>
    </recommendedName>
</protein>
<evidence type="ECO:0000313" key="3">
    <source>
        <dbReference type="EMBL" id="BDZ43276.1"/>
    </source>
</evidence>
<dbReference type="EMBL" id="AP027729">
    <property type="protein sequence ID" value="BDZ43276.1"/>
    <property type="molecule type" value="Genomic_DNA"/>
</dbReference>
<keyword evidence="4" id="KW-1185">Reference proteome</keyword>
<sequence>MSTEFFYDTRTGEVTEGRTTGWRGRMGPYATREEAENALSTASERTQEWDDEQDYGDKGD</sequence>
<evidence type="ECO:0000259" key="2">
    <source>
        <dbReference type="Pfam" id="PF05036"/>
    </source>
</evidence>